<keyword evidence="2" id="KW-0597">Phosphoprotein</keyword>
<dbReference type="FunFam" id="3.40.50.2300:FF:000014">
    <property type="entry name" value="PTS system fructose-like transporter subunit IIB"/>
    <property type="match status" value="1"/>
</dbReference>
<organism evidence="8 9">
    <name type="scientific">Sporanaerobacter acetigenes DSM 13106</name>
    <dbReference type="NCBI Taxonomy" id="1123281"/>
    <lineage>
        <taxon>Bacteria</taxon>
        <taxon>Bacillati</taxon>
        <taxon>Bacillota</taxon>
        <taxon>Tissierellia</taxon>
        <taxon>Tissierellales</taxon>
        <taxon>Sporanaerobacteraceae</taxon>
        <taxon>Sporanaerobacter</taxon>
    </lineage>
</organism>
<dbReference type="SUPFAM" id="SSF52794">
    <property type="entry name" value="PTS system IIB component-like"/>
    <property type="match status" value="1"/>
</dbReference>
<proteinExistence type="predicted"/>
<keyword evidence="4" id="KW-0808">Transferase</keyword>
<dbReference type="GO" id="GO:0009401">
    <property type="term" value="P:phosphoenolpyruvate-dependent sugar phosphotransferase system"/>
    <property type="evidence" value="ECO:0007669"/>
    <property type="project" value="UniProtKB-KW"/>
</dbReference>
<dbReference type="InterPro" id="IPR003501">
    <property type="entry name" value="PTS_EIIB_2/3"/>
</dbReference>
<evidence type="ECO:0000256" key="6">
    <source>
        <dbReference type="ARBA" id="ARBA00022777"/>
    </source>
</evidence>
<dbReference type="NCBIfam" id="TIGR00829">
    <property type="entry name" value="FRU"/>
    <property type="match status" value="1"/>
</dbReference>
<keyword evidence="5" id="KW-0598">Phosphotransferase system</keyword>
<dbReference type="Gene3D" id="3.40.50.2300">
    <property type="match status" value="1"/>
</dbReference>
<dbReference type="GO" id="GO:0005886">
    <property type="term" value="C:plasma membrane"/>
    <property type="evidence" value="ECO:0007669"/>
    <property type="project" value="TreeGrafter"/>
</dbReference>
<dbReference type="InterPro" id="IPR013011">
    <property type="entry name" value="PTS_EIIB_2"/>
</dbReference>
<name>A0A1M5T6Z9_9FIRM</name>
<dbReference type="GO" id="GO:0016301">
    <property type="term" value="F:kinase activity"/>
    <property type="evidence" value="ECO:0007669"/>
    <property type="project" value="UniProtKB-KW"/>
</dbReference>
<evidence type="ECO:0000256" key="1">
    <source>
        <dbReference type="ARBA" id="ARBA00022448"/>
    </source>
</evidence>
<dbReference type="GO" id="GO:0022877">
    <property type="term" value="F:protein-N(PI)-phosphohistidine-fructose phosphotransferase system transporter activity"/>
    <property type="evidence" value="ECO:0007669"/>
    <property type="project" value="InterPro"/>
</dbReference>
<dbReference type="CDD" id="cd05569">
    <property type="entry name" value="PTS_IIB_fructose"/>
    <property type="match status" value="1"/>
</dbReference>
<dbReference type="GO" id="GO:0090563">
    <property type="term" value="F:protein-phosphocysteine-sugar phosphotransferase activity"/>
    <property type="evidence" value="ECO:0007669"/>
    <property type="project" value="TreeGrafter"/>
</dbReference>
<reference evidence="8 9" key="1">
    <citation type="submission" date="2016-11" db="EMBL/GenBank/DDBJ databases">
        <authorList>
            <person name="Jaros S."/>
            <person name="Januszkiewicz K."/>
            <person name="Wedrychowicz H."/>
        </authorList>
    </citation>
    <scope>NUCLEOTIDE SEQUENCE [LARGE SCALE GENOMIC DNA]</scope>
    <source>
        <strain evidence="8 9">DSM 13106</strain>
    </source>
</reference>
<keyword evidence="3" id="KW-0762">Sugar transport</keyword>
<dbReference type="PROSITE" id="PS51099">
    <property type="entry name" value="PTS_EIIB_TYPE_2"/>
    <property type="match status" value="1"/>
</dbReference>
<evidence type="ECO:0000313" key="8">
    <source>
        <dbReference type="EMBL" id="SHH46153.1"/>
    </source>
</evidence>
<protein>
    <submittedName>
        <fullName evidence="8">PTS system IIB component, Fru family (TC 4.A.2)</fullName>
    </submittedName>
</protein>
<dbReference type="InterPro" id="IPR003353">
    <property type="entry name" value="PTS_IIB_fruc"/>
</dbReference>
<dbReference type="InterPro" id="IPR050864">
    <property type="entry name" value="Bacterial_PTS_Sugar_Transport"/>
</dbReference>
<accession>A0A1M5T6Z9</accession>
<keyword evidence="1" id="KW-0813">Transport</keyword>
<keyword evidence="6" id="KW-0418">Kinase</keyword>
<evidence type="ECO:0000259" key="7">
    <source>
        <dbReference type="PROSITE" id="PS51099"/>
    </source>
</evidence>
<evidence type="ECO:0000256" key="2">
    <source>
        <dbReference type="ARBA" id="ARBA00022553"/>
    </source>
</evidence>
<dbReference type="PANTHER" id="PTHR30505">
    <property type="entry name" value="FRUCTOSE-LIKE PERMEASE"/>
    <property type="match status" value="1"/>
</dbReference>
<dbReference type="PANTHER" id="PTHR30505:SF0">
    <property type="entry name" value="FRUCTOSE-LIKE PTS SYSTEM EIIBC COMPONENT-RELATED"/>
    <property type="match status" value="1"/>
</dbReference>
<dbReference type="STRING" id="1123281.SAMN02745180_00382"/>
<dbReference type="OrthoDB" id="9782569at2"/>
<dbReference type="Proteomes" id="UP000184389">
    <property type="component" value="Unassembled WGS sequence"/>
</dbReference>
<dbReference type="InterPro" id="IPR036095">
    <property type="entry name" value="PTS_EIIB-like_sf"/>
</dbReference>
<evidence type="ECO:0000256" key="4">
    <source>
        <dbReference type="ARBA" id="ARBA00022679"/>
    </source>
</evidence>
<gene>
    <name evidence="8" type="ORF">SAMN02745180_00382</name>
</gene>
<evidence type="ECO:0000256" key="3">
    <source>
        <dbReference type="ARBA" id="ARBA00022597"/>
    </source>
</evidence>
<dbReference type="RefSeq" id="WP_072742825.1">
    <property type="nucleotide sequence ID" value="NZ_FQXR01000002.1"/>
</dbReference>
<keyword evidence="9" id="KW-1185">Reference proteome</keyword>
<sequence length="102" mass="11255">MKIIGVTSCSTGIAHTYMAAEGIKKAAKKLGYKAKVETQGALGIENRLSKKEIEEADLIIMATDVALREAERFEGVKIYRCQTNDFIKNADESMKKALESIE</sequence>
<dbReference type="EMBL" id="FQXR01000002">
    <property type="protein sequence ID" value="SHH46153.1"/>
    <property type="molecule type" value="Genomic_DNA"/>
</dbReference>
<evidence type="ECO:0000256" key="5">
    <source>
        <dbReference type="ARBA" id="ARBA00022683"/>
    </source>
</evidence>
<feature type="domain" description="PTS EIIB type-2" evidence="7">
    <location>
        <begin position="1"/>
        <end position="99"/>
    </location>
</feature>
<dbReference type="Pfam" id="PF02302">
    <property type="entry name" value="PTS_IIB"/>
    <property type="match status" value="1"/>
</dbReference>
<dbReference type="AlphaFoldDB" id="A0A1M5T6Z9"/>
<evidence type="ECO:0000313" key="9">
    <source>
        <dbReference type="Proteomes" id="UP000184389"/>
    </source>
</evidence>